<protein>
    <submittedName>
        <fullName evidence="2">Predicted protein</fullName>
    </submittedName>
</protein>
<keyword evidence="1" id="KW-0472">Membrane</keyword>
<keyword evidence="1" id="KW-1133">Transmembrane helix</keyword>
<evidence type="ECO:0000256" key="1">
    <source>
        <dbReference type="SAM" id="Phobius"/>
    </source>
</evidence>
<dbReference type="AlphaFoldDB" id="F2E3I6"/>
<name>F2E3I6_HORVV</name>
<keyword evidence="1" id="KW-0812">Transmembrane</keyword>
<feature type="transmembrane region" description="Helical" evidence="1">
    <location>
        <begin position="53"/>
        <end position="75"/>
    </location>
</feature>
<reference evidence="2" key="1">
    <citation type="journal article" date="2011" name="Plant Physiol.">
        <title>Comprehensive sequence analysis of 24,783 barley full-length cDNAs derived from 12 clone libraries.</title>
        <authorList>
            <person name="Matsumoto T."/>
            <person name="Tanaka T."/>
            <person name="Sakai H."/>
            <person name="Amano N."/>
            <person name="Kanamori H."/>
            <person name="Kurita K."/>
            <person name="Kikuta A."/>
            <person name="Kamiya K."/>
            <person name="Yamamoto M."/>
            <person name="Ikawa H."/>
            <person name="Fujii N."/>
            <person name="Hori K."/>
            <person name="Itoh T."/>
            <person name="Sato K."/>
        </authorList>
    </citation>
    <scope>NUCLEOTIDE SEQUENCE</scope>
    <source>
        <tissue evidence="2">Shoot and root</tissue>
    </source>
</reference>
<organism evidence="2">
    <name type="scientific">Hordeum vulgare subsp. vulgare</name>
    <name type="common">Domesticated barley</name>
    <dbReference type="NCBI Taxonomy" id="112509"/>
    <lineage>
        <taxon>Eukaryota</taxon>
        <taxon>Viridiplantae</taxon>
        <taxon>Streptophyta</taxon>
        <taxon>Embryophyta</taxon>
        <taxon>Tracheophyta</taxon>
        <taxon>Spermatophyta</taxon>
        <taxon>Magnoliopsida</taxon>
        <taxon>Liliopsida</taxon>
        <taxon>Poales</taxon>
        <taxon>Poaceae</taxon>
        <taxon>BOP clade</taxon>
        <taxon>Pooideae</taxon>
        <taxon>Triticodae</taxon>
        <taxon>Triticeae</taxon>
        <taxon>Hordeinae</taxon>
        <taxon>Hordeum</taxon>
    </lineage>
</organism>
<accession>F2E3I6</accession>
<sequence>MRFLPSLFLQTYLHSKPTPPNHIWIQTSPETLPMRASHARHVWPPKKSSWAGLYISNVSTFLMLLLLFSTLICMIRMKLNRIGDALSRTTMVLFLCRNRSPRNG</sequence>
<dbReference type="EMBL" id="AK370709">
    <property type="protein sequence ID" value="BAK01908.1"/>
    <property type="molecule type" value="mRNA"/>
</dbReference>
<evidence type="ECO:0000313" key="2">
    <source>
        <dbReference type="EMBL" id="BAK01908.1"/>
    </source>
</evidence>
<proteinExistence type="evidence at transcript level"/>